<dbReference type="EMBL" id="JACHBX010000011">
    <property type="protein sequence ID" value="MBB6136606.1"/>
    <property type="molecule type" value="Genomic_DNA"/>
</dbReference>
<dbReference type="AlphaFoldDB" id="A0A7W9X500"/>
<sequence>MAGIALVKQAVKLGETSSAAATTHQTVAFASHLGASRPGSSKLDDKEAPLPAMLTAVSGMLSGESMDAARGEMPAKPVAPA</sequence>
<evidence type="ECO:0000313" key="2">
    <source>
        <dbReference type="Proteomes" id="UP000540787"/>
    </source>
</evidence>
<organism evidence="1 2">
    <name type="scientific">Massilia aurea</name>
    <dbReference type="NCBI Taxonomy" id="373040"/>
    <lineage>
        <taxon>Bacteria</taxon>
        <taxon>Pseudomonadati</taxon>
        <taxon>Pseudomonadota</taxon>
        <taxon>Betaproteobacteria</taxon>
        <taxon>Burkholderiales</taxon>
        <taxon>Oxalobacteraceae</taxon>
        <taxon>Telluria group</taxon>
        <taxon>Massilia</taxon>
    </lineage>
</organism>
<evidence type="ECO:0000313" key="1">
    <source>
        <dbReference type="EMBL" id="MBB6136606.1"/>
    </source>
</evidence>
<proteinExistence type="predicted"/>
<feature type="non-terminal residue" evidence="1">
    <location>
        <position position="81"/>
    </location>
</feature>
<name>A0A7W9X500_9BURK</name>
<gene>
    <name evidence="1" type="ORF">HD842_004798</name>
</gene>
<reference evidence="1 2" key="1">
    <citation type="submission" date="2020-08" db="EMBL/GenBank/DDBJ databases">
        <title>The Agave Microbiome: Exploring the role of microbial communities in plant adaptations to desert environments.</title>
        <authorList>
            <person name="Partida-Martinez L.P."/>
        </authorList>
    </citation>
    <scope>NUCLEOTIDE SEQUENCE [LARGE SCALE GENOMIC DNA]</scope>
    <source>
        <strain evidence="1 2">AT3.2</strain>
    </source>
</reference>
<accession>A0A7W9X500</accession>
<dbReference type="Proteomes" id="UP000540787">
    <property type="component" value="Unassembled WGS sequence"/>
</dbReference>
<keyword evidence="2" id="KW-1185">Reference proteome</keyword>
<protein>
    <submittedName>
        <fullName evidence="1">Uncharacterized protein</fullName>
    </submittedName>
</protein>
<comment type="caution">
    <text evidence="1">The sequence shown here is derived from an EMBL/GenBank/DDBJ whole genome shotgun (WGS) entry which is preliminary data.</text>
</comment>